<gene>
    <name evidence="2" type="ORF">N177_3983</name>
</gene>
<protein>
    <recommendedName>
        <fullName evidence="1">BioF2-like acetyltransferase domain-containing protein</fullName>
    </recommendedName>
</protein>
<proteinExistence type="predicted"/>
<name>V4R9G9_9HYPH</name>
<dbReference type="Pfam" id="PF13480">
    <property type="entry name" value="Acetyltransf_6"/>
    <property type="match status" value="1"/>
</dbReference>
<sequence>MEELVGITAHLGSLASLPGLALGAEGAAPPAIPRDARVEIVTDLESLDRLGPEHCALEEAASRAITPFQTHAFLTSWARHACPPEKLRLLALRQGERLVLSLPLVERTTPFGTVAEVAGRPLCQYGDALVAGAVPDALLRQALQRLRSDFGIAAVLFHAVRDDAAIARWLNTNGQAIGSVGEAPALRLGGVREAGTIAATHPSMDKRNGRTTRQLQKRGVLSFDIVAGGAEAGALLRQGIAMKEEWLANSGRVGRAFADPEILAALDALVRMPDGGTLASCLRLDGEPIAIEIGFCSGPRYCAFLGAFSPELNKLGVGKLQMQHTVEALAGRGVEIYDLLPPGGGYKDDWADHRVPVADHAVILKPSGMLPAVWVLRVPAMAKATFERLPRPVRSRLRFLAR</sequence>
<accession>V4R9G9</accession>
<dbReference type="OrthoDB" id="8565998at2"/>
<dbReference type="AlphaFoldDB" id="V4R9G9"/>
<feature type="domain" description="BioF2-like acetyltransferase" evidence="1">
    <location>
        <begin position="210"/>
        <end position="347"/>
    </location>
</feature>
<keyword evidence="3" id="KW-1185">Reference proteome</keyword>
<dbReference type="eggNOG" id="COG5653">
    <property type="taxonomic scope" value="Bacteria"/>
</dbReference>
<evidence type="ECO:0000313" key="2">
    <source>
        <dbReference type="EMBL" id="ESR22846.1"/>
    </source>
</evidence>
<comment type="caution">
    <text evidence="2">The sequence shown here is derived from an EMBL/GenBank/DDBJ whole genome shotgun (WGS) entry which is preliminary data.</text>
</comment>
<reference evidence="2 3" key="1">
    <citation type="journal article" date="2014" name="Genome Announc.">
        <title>Draft Genome Sequence of Lutibaculum baratangense Strain AMV1T, Isolated from a Mud Volcano in Andamans, India.</title>
        <authorList>
            <person name="Singh A."/>
            <person name="Sreenivas A."/>
            <person name="Sathyanarayana Reddy G."/>
            <person name="Pinnaka A.K."/>
            <person name="Shivaji S."/>
        </authorList>
    </citation>
    <scope>NUCLEOTIDE SEQUENCE [LARGE SCALE GENOMIC DNA]</scope>
    <source>
        <strain evidence="2 3">AMV1</strain>
    </source>
</reference>
<dbReference type="InterPro" id="IPR038740">
    <property type="entry name" value="BioF2-like_GNAT_dom"/>
</dbReference>
<evidence type="ECO:0000259" key="1">
    <source>
        <dbReference type="Pfam" id="PF13480"/>
    </source>
</evidence>
<dbReference type="InterPro" id="IPR016181">
    <property type="entry name" value="Acyl_CoA_acyltransferase"/>
</dbReference>
<organism evidence="2 3">
    <name type="scientific">Lutibaculum baratangense AMV1</name>
    <dbReference type="NCBI Taxonomy" id="631454"/>
    <lineage>
        <taxon>Bacteria</taxon>
        <taxon>Pseudomonadati</taxon>
        <taxon>Pseudomonadota</taxon>
        <taxon>Alphaproteobacteria</taxon>
        <taxon>Hyphomicrobiales</taxon>
        <taxon>Tepidamorphaceae</taxon>
        <taxon>Lutibaculum</taxon>
    </lineage>
</organism>
<dbReference type="STRING" id="631454.N177_3983"/>
<dbReference type="SUPFAM" id="SSF55729">
    <property type="entry name" value="Acyl-CoA N-acyltransferases (Nat)"/>
    <property type="match status" value="1"/>
</dbReference>
<dbReference type="RefSeq" id="WP_023434092.1">
    <property type="nucleotide sequence ID" value="NZ_AWXZ01000040.1"/>
</dbReference>
<dbReference type="Proteomes" id="UP000017819">
    <property type="component" value="Unassembled WGS sequence"/>
</dbReference>
<dbReference type="EMBL" id="AWXZ01000040">
    <property type="protein sequence ID" value="ESR22846.1"/>
    <property type="molecule type" value="Genomic_DNA"/>
</dbReference>
<evidence type="ECO:0000313" key="3">
    <source>
        <dbReference type="Proteomes" id="UP000017819"/>
    </source>
</evidence>